<sequence length="334" mass="34812">MIVWQRRAGQVKQTVGHGFRHTTRDGRPLRPRRSARTGRIFAKFRFAKFSARSSQDSKDGHEPTPRISRPAGPSGRGPGSPPPPGYGGPPAPAFSIGDAFGWAWNAFSKNPVALIVPALVYGILIGVASALVGLSQSVGTTTTGSDDDYFTFTANLNGGGMTLLILGYLVAYLVGAFAQAAFLSGCLDLADGRPVTVGSFFKPRNFGMVFLAALLVGILTSIASALCFLPGLILGIFAQFTIPFAIDRSEQPIKALTSSFSTVTANFGNALLVWLVEVALFVVGALACGVGLLVAAPVASLIGIYAYRKFSGGQVVAPQQAGYQPGPPPGPAPA</sequence>
<name>A0A7R7RMW9_MYCIT</name>
<proteinExistence type="predicted"/>
<keyword evidence="2" id="KW-0812">Transmembrane</keyword>
<feature type="transmembrane region" description="Helical" evidence="2">
    <location>
        <begin position="165"/>
        <end position="187"/>
    </location>
</feature>
<evidence type="ECO:0000313" key="3">
    <source>
        <dbReference type="EMBL" id="BCP00594.1"/>
    </source>
</evidence>
<keyword evidence="2" id="KW-1133">Transmembrane helix</keyword>
<dbReference type="AlphaFoldDB" id="A0A7R7RMW9"/>
<keyword evidence="2" id="KW-0472">Membrane</keyword>
<evidence type="ECO:0000256" key="1">
    <source>
        <dbReference type="SAM" id="MobiDB-lite"/>
    </source>
</evidence>
<dbReference type="InterPro" id="IPR010380">
    <property type="entry name" value="DUF975"/>
</dbReference>
<feature type="transmembrane region" description="Helical" evidence="2">
    <location>
        <begin position="112"/>
        <end position="134"/>
    </location>
</feature>
<feature type="region of interest" description="Disordered" evidence="1">
    <location>
        <begin position="50"/>
        <end position="90"/>
    </location>
</feature>
<dbReference type="EMBL" id="AP024255">
    <property type="protein sequence ID" value="BCP00594.1"/>
    <property type="molecule type" value="Genomic_DNA"/>
</dbReference>
<organism evidence="3 4">
    <name type="scientific">Mycobacterium intracellulare</name>
    <dbReference type="NCBI Taxonomy" id="1767"/>
    <lineage>
        <taxon>Bacteria</taxon>
        <taxon>Bacillati</taxon>
        <taxon>Actinomycetota</taxon>
        <taxon>Actinomycetes</taxon>
        <taxon>Mycobacteriales</taxon>
        <taxon>Mycobacteriaceae</taxon>
        <taxon>Mycobacterium</taxon>
        <taxon>Mycobacterium avium complex (MAC)</taxon>
    </lineage>
</organism>
<accession>A0A7R7RMW9</accession>
<evidence type="ECO:0000256" key="2">
    <source>
        <dbReference type="SAM" id="Phobius"/>
    </source>
</evidence>
<feature type="region of interest" description="Disordered" evidence="1">
    <location>
        <begin position="1"/>
        <end position="34"/>
    </location>
</feature>
<evidence type="ECO:0008006" key="5">
    <source>
        <dbReference type="Google" id="ProtNLM"/>
    </source>
</evidence>
<feature type="transmembrane region" description="Helical" evidence="2">
    <location>
        <begin position="278"/>
        <end position="307"/>
    </location>
</feature>
<feature type="transmembrane region" description="Helical" evidence="2">
    <location>
        <begin position="208"/>
        <end position="238"/>
    </location>
</feature>
<feature type="compositionally biased region" description="Pro residues" evidence="1">
    <location>
        <begin position="79"/>
        <end position="90"/>
    </location>
</feature>
<dbReference type="Proteomes" id="UP000595205">
    <property type="component" value="Chromosome"/>
</dbReference>
<feature type="compositionally biased region" description="Basic and acidic residues" evidence="1">
    <location>
        <begin position="55"/>
        <end position="64"/>
    </location>
</feature>
<dbReference type="PANTHER" id="PTHR40076:SF1">
    <property type="entry name" value="MEMBRANE PROTEIN"/>
    <property type="match status" value="1"/>
</dbReference>
<gene>
    <name evidence="3" type="ORF">MINTM018_33630</name>
</gene>
<reference evidence="3 4" key="1">
    <citation type="submission" date="2020-12" db="EMBL/GenBank/DDBJ databases">
        <title>Genome sequence of clinical Mycobacterium intracellulare strains.</title>
        <authorList>
            <person name="Tateishi Y."/>
            <person name="Matsumoto S."/>
            <person name="Fukushima Y."/>
            <person name="Nakajima C."/>
            <person name="Suzuki Y."/>
        </authorList>
    </citation>
    <scope>NUCLEOTIDE SEQUENCE [LARGE SCALE GENOMIC DNA]</scope>
    <source>
        <strain evidence="3 4">M018</strain>
    </source>
</reference>
<protein>
    <recommendedName>
        <fullName evidence="5">Proline and glycine rich transmembrane protein</fullName>
    </recommendedName>
</protein>
<dbReference type="PANTHER" id="PTHR40076">
    <property type="entry name" value="MEMBRANE PROTEIN-RELATED"/>
    <property type="match status" value="1"/>
</dbReference>
<evidence type="ECO:0000313" key="4">
    <source>
        <dbReference type="Proteomes" id="UP000595205"/>
    </source>
</evidence>